<dbReference type="InterPro" id="IPR036458">
    <property type="entry name" value="Na:dicarbo_symporter_sf"/>
</dbReference>
<keyword evidence="6 7" id="KW-0472">Membrane</keyword>
<evidence type="ECO:0000313" key="8">
    <source>
        <dbReference type="EMBL" id="EID74143.1"/>
    </source>
</evidence>
<feature type="transmembrane region" description="Helical" evidence="7">
    <location>
        <begin position="145"/>
        <end position="164"/>
    </location>
</feature>
<comment type="caution">
    <text evidence="8">The sequence shown here is derived from an EMBL/GenBank/DDBJ whole genome shotgun (WGS) entry which is preliminary data.</text>
</comment>
<sequence length="459" mass="47854">MPSPALSTRAETTSRRRLPQWATSFGPQIITGLVVGVILGLVARAMPVAADGNENWLVGTVHTIGSSYVKLLTVAVIPLVFTAIVSSIANLREVANAARLAVQTLLWFAITAFIAVVIGIVIGLVTQPGSHTTVTGAGKEPATTGSWWAFVTGLVPSNFLGLNAKTTLTEGAASTSLSFNVLQLLVVAAAIGIAALKVGAKAEPFLQFNASLLAIVQKVLWWIIRLAPIGTAALIANAVATYGWDAIGSLGWFTAAVYIGLAVVFLVVYPVLIRAHGLSVRAFYSGVWPATQLGFVSRSSIGTLPLTERVTERNLGVPREYASFAVPLGSTTKMDGCAAIYPAIAAIFVAEFYGVPLSFTDYLLIIVVSVIGSAATAGTTGATVMLTLTLSTLGLPLAGVGLLLAVEPIVDMGRTAVNVTGQALVPTIVAKREGILDEARYNAERTGDPFQDDEPVAAK</sequence>
<keyword evidence="3" id="KW-1003">Cell membrane</keyword>
<evidence type="ECO:0000313" key="9">
    <source>
        <dbReference type="Proteomes" id="UP000006447"/>
    </source>
</evidence>
<dbReference type="SUPFAM" id="SSF118215">
    <property type="entry name" value="Proton glutamate symport protein"/>
    <property type="match status" value="1"/>
</dbReference>
<feature type="transmembrane region" description="Helical" evidence="7">
    <location>
        <begin position="338"/>
        <end position="355"/>
    </location>
</feature>
<dbReference type="PRINTS" id="PR00173">
    <property type="entry name" value="EDTRNSPORT"/>
</dbReference>
<dbReference type="Pfam" id="PF00375">
    <property type="entry name" value="SDF"/>
    <property type="match status" value="1"/>
</dbReference>
<feature type="transmembrane region" description="Helical" evidence="7">
    <location>
        <begin position="176"/>
        <end position="199"/>
    </location>
</feature>
<evidence type="ECO:0000256" key="4">
    <source>
        <dbReference type="ARBA" id="ARBA00022692"/>
    </source>
</evidence>
<evidence type="ECO:0000256" key="1">
    <source>
        <dbReference type="ARBA" id="ARBA00004651"/>
    </source>
</evidence>
<dbReference type="GO" id="GO:0006835">
    <property type="term" value="P:dicarboxylic acid transport"/>
    <property type="evidence" value="ECO:0007669"/>
    <property type="project" value="TreeGrafter"/>
</dbReference>
<evidence type="ECO:0000256" key="6">
    <source>
        <dbReference type="ARBA" id="ARBA00023136"/>
    </source>
</evidence>
<reference evidence="8 9" key="1">
    <citation type="journal article" date="2012" name="J. Bacteriol.">
        <title>Draft genome sequence of the nitrophenol-degrading actinomycete Rhodococcus imtechensis RKJ300.</title>
        <authorList>
            <person name="Vikram S."/>
            <person name="Kumar S."/>
            <person name="Subramanian S."/>
            <person name="Raghava G.P."/>
        </authorList>
    </citation>
    <scope>NUCLEOTIDE SEQUENCE [LARGE SCALE GENOMIC DNA]</scope>
    <source>
        <strain evidence="8 9">RKJ300</strain>
    </source>
</reference>
<feature type="transmembrane region" description="Helical" evidence="7">
    <location>
        <begin position="21"/>
        <end position="47"/>
    </location>
</feature>
<comment type="subcellular location">
    <subcellularLocation>
        <location evidence="1">Cell membrane</location>
        <topology evidence="1">Multi-pass membrane protein</topology>
    </subcellularLocation>
</comment>
<dbReference type="EMBL" id="AJJH01000164">
    <property type="protein sequence ID" value="EID74143.1"/>
    <property type="molecule type" value="Genomic_DNA"/>
</dbReference>
<dbReference type="PANTHER" id="PTHR42865">
    <property type="entry name" value="PROTON/GLUTAMATE-ASPARTATE SYMPORTER"/>
    <property type="match status" value="1"/>
</dbReference>
<gene>
    <name evidence="8" type="ORF">W59_30669</name>
</gene>
<accession>I0WCM7</accession>
<feature type="transmembrane region" description="Helical" evidence="7">
    <location>
        <begin position="219"/>
        <end position="240"/>
    </location>
</feature>
<feature type="transmembrane region" description="Helical" evidence="7">
    <location>
        <begin position="100"/>
        <end position="125"/>
    </location>
</feature>
<proteinExistence type="predicted"/>
<feature type="transmembrane region" description="Helical" evidence="7">
    <location>
        <begin position="67"/>
        <end position="88"/>
    </location>
</feature>
<dbReference type="RefSeq" id="WP_007300420.1">
    <property type="nucleotide sequence ID" value="NZ_AJJH01000164.1"/>
</dbReference>
<feature type="transmembrane region" description="Helical" evidence="7">
    <location>
        <begin position="252"/>
        <end position="273"/>
    </location>
</feature>
<evidence type="ECO:0000256" key="3">
    <source>
        <dbReference type="ARBA" id="ARBA00022475"/>
    </source>
</evidence>
<keyword evidence="2" id="KW-0813">Transport</keyword>
<organism evidence="8 9">
    <name type="scientific">Rhodococcus opacus RKJ300 = JCM 13270</name>
    <dbReference type="NCBI Taxonomy" id="1165867"/>
    <lineage>
        <taxon>Bacteria</taxon>
        <taxon>Bacillati</taxon>
        <taxon>Actinomycetota</taxon>
        <taxon>Actinomycetes</taxon>
        <taxon>Mycobacteriales</taxon>
        <taxon>Nocardiaceae</taxon>
        <taxon>Rhodococcus</taxon>
    </lineage>
</organism>
<dbReference type="GO" id="GO:0015293">
    <property type="term" value="F:symporter activity"/>
    <property type="evidence" value="ECO:0007669"/>
    <property type="project" value="UniProtKB-KW"/>
</dbReference>
<evidence type="ECO:0000256" key="5">
    <source>
        <dbReference type="ARBA" id="ARBA00022989"/>
    </source>
</evidence>
<dbReference type="Gene3D" id="1.10.3860.10">
    <property type="entry name" value="Sodium:dicarboxylate symporter"/>
    <property type="match status" value="1"/>
</dbReference>
<dbReference type="AlphaFoldDB" id="I0WCM7"/>
<protein>
    <submittedName>
        <fullName evidence="8">Dicarboxylate/amino acid:cation symporter</fullName>
    </submittedName>
</protein>
<dbReference type="PATRIC" id="fig|1165867.3.peg.6277"/>
<dbReference type="GO" id="GO:0005886">
    <property type="term" value="C:plasma membrane"/>
    <property type="evidence" value="ECO:0007669"/>
    <property type="project" value="UniProtKB-SubCell"/>
</dbReference>
<feature type="transmembrane region" description="Helical" evidence="7">
    <location>
        <begin position="384"/>
        <end position="406"/>
    </location>
</feature>
<evidence type="ECO:0000256" key="2">
    <source>
        <dbReference type="ARBA" id="ARBA00022448"/>
    </source>
</evidence>
<evidence type="ECO:0000256" key="7">
    <source>
        <dbReference type="SAM" id="Phobius"/>
    </source>
</evidence>
<feature type="transmembrane region" description="Helical" evidence="7">
    <location>
        <begin position="362"/>
        <end position="378"/>
    </location>
</feature>
<name>I0WCM7_RHOOP</name>
<dbReference type="InterPro" id="IPR001991">
    <property type="entry name" value="Na-dicarboxylate_symporter"/>
</dbReference>
<keyword evidence="5 7" id="KW-1133">Transmembrane helix</keyword>
<dbReference type="PANTHER" id="PTHR42865:SF7">
    <property type="entry name" value="PROTON_GLUTAMATE-ASPARTATE SYMPORTER"/>
    <property type="match status" value="1"/>
</dbReference>
<dbReference type="Proteomes" id="UP000006447">
    <property type="component" value="Unassembled WGS sequence"/>
</dbReference>
<keyword evidence="4 7" id="KW-0812">Transmembrane</keyword>